<comment type="similarity">
    <text evidence="1">Belongs to the glycosyl hydrolase 20 family.</text>
</comment>
<dbReference type="PROSITE" id="PS50022">
    <property type="entry name" value="FA58C_3"/>
    <property type="match status" value="1"/>
</dbReference>
<dbReference type="GO" id="GO:0004563">
    <property type="term" value="F:beta-N-acetylhexosaminidase activity"/>
    <property type="evidence" value="ECO:0007669"/>
    <property type="project" value="InterPro"/>
</dbReference>
<dbReference type="Gene3D" id="3.20.20.80">
    <property type="entry name" value="Glycosidases"/>
    <property type="match status" value="1"/>
</dbReference>
<dbReference type="Pfam" id="PF02838">
    <property type="entry name" value="Glyco_hydro_20b"/>
    <property type="match status" value="1"/>
</dbReference>
<dbReference type="InterPro" id="IPR017853">
    <property type="entry name" value="GH"/>
</dbReference>
<dbReference type="InterPro" id="IPR008979">
    <property type="entry name" value="Galactose-bd-like_sf"/>
</dbReference>
<comment type="caution">
    <text evidence="8">The sequence shown here is derived from an EMBL/GenBank/DDBJ whole genome shotgun (WGS) entry which is preliminary data.</text>
</comment>
<feature type="region of interest" description="Disordered" evidence="5">
    <location>
        <begin position="1119"/>
        <end position="1183"/>
    </location>
</feature>
<evidence type="ECO:0000256" key="1">
    <source>
        <dbReference type="ARBA" id="ARBA00006285"/>
    </source>
</evidence>
<proteinExistence type="inferred from homology"/>
<sequence length="1211" mass="129862">MLLQKRKNPSLCSWVKADKASKRRQRIGSKLLKPLGVALVSGALALSISLPAPTAAAEPLGAYKADGSATLPKTIPSLDAWKTSGGTWTLAEGARVVSTQALNARAKALATELSAYLGSSVPAKIGKRTTEFDVQLLQDRMRKDLGAEGFELKIGSSGVQIIGATDAGVFYGTRSFSQLMRQKQLTLPAGSVVSVPKYKERGVTLCACQLNISTEWIERFLDDAADLHINNIVLEMKLKSDAYPDTQTWSYYTPEDVKKFVAKAKSLNIDVIPEINSPGHMNIWLENAPQYQLVDKNGGYHPDQLDISNPKARAFIKKLIDEYDGAFDSKFWHMGADEYTMTGGYQLYPQLTKYAQDAFGPSANANDAFTAFINEINTYVKGKGKNLRIFNDGLYDTANVQLDKDIVIDYWFKKGGTLTPQQLAERGYQLTNVPQAMYWSRAFDPAGYTYAMKPNNLYNNKNWNVGTFDGGAQIDPNYDKLLGARVSLWPDNINETENEVQMITADSLRFLAQMTWSASRPWPKWEGADGMKATIDSLGDPTTRSKVQAAMVPDGVYGLPELDPVAKGPWKLAKTYDGYYQISNAATGQCLTMSEGAKHLGAVSEVGAQPTLVSCRPLSETYKNAFASGRERNQQKWQVVVEADNKVSLRNAVSIQYLAVADGSEKHVDIQGVSAAEVKADATLLEKSLSGSGNNLAAGKVAQFPKDLVATKGKLADKALFSLVREKSITVDQPEIKDVNPSEPREVTVTVSAADNAKVAPSEIKATVSEGWKVLPETVQMAELPARGTGTAKFKLVNTTGTTGRATFTWKMGDEELSTTVNLSGMLGPRVCDGFTDLSADSEEKTGEGPNNGRVQAAFDGVDESGKSNTFWHSKWAGGVDRLPHWLVFSPQQALTNPDGTINNMLSVEYLSRQGKVNGRIKSYQIYTSDTTKDGNAITGWTLQKEGQWENGTDWQRAYYDNPVKAKYVKLLITDVWDEVAGREDQFASAAAICVSSQMPPVTLTAPAQPENPISVSPAVKVQSAPANPWPTADPAAPAASIAPIADQSLQLGAAIKDIPVKVANGTVREVKGLPAGVVFDKQTGVISGKPAKAGKYSVQVIAENPDEEAVTAAFTITVTEENTPGDTDKPGGSDKPGDTGKPGTSDKPAPDGNAGGDGKGKAPGGASTGNANAQGSSPALEGTGSNAAIALAAALVLIAAGAVAIKRRRL</sequence>
<dbReference type="InterPro" id="IPR025705">
    <property type="entry name" value="Beta_hexosaminidase_sua/sub"/>
</dbReference>
<dbReference type="Pfam" id="PF00728">
    <property type="entry name" value="Glyco_hydro_20"/>
    <property type="match status" value="1"/>
</dbReference>
<dbReference type="SUPFAM" id="SSF51445">
    <property type="entry name" value="(Trans)glycosidases"/>
    <property type="match status" value="1"/>
</dbReference>
<evidence type="ECO:0000259" key="7">
    <source>
        <dbReference type="PROSITE" id="PS50022"/>
    </source>
</evidence>
<keyword evidence="6" id="KW-0812">Transmembrane</keyword>
<evidence type="ECO:0000313" key="9">
    <source>
        <dbReference type="Proteomes" id="UP001200537"/>
    </source>
</evidence>
<name>A0AAJ1EYG4_9ACTO</name>
<dbReference type="InterPro" id="IPR015883">
    <property type="entry name" value="Glyco_hydro_20_cat"/>
</dbReference>
<dbReference type="Pfam" id="PF00754">
    <property type="entry name" value="F5_F8_type_C"/>
    <property type="match status" value="1"/>
</dbReference>
<dbReference type="InterPro" id="IPR013783">
    <property type="entry name" value="Ig-like_fold"/>
</dbReference>
<evidence type="ECO:0000256" key="3">
    <source>
        <dbReference type="ARBA" id="ARBA00023295"/>
    </source>
</evidence>
<dbReference type="Proteomes" id="UP001200537">
    <property type="component" value="Unassembled WGS sequence"/>
</dbReference>
<dbReference type="InterPro" id="IPR015919">
    <property type="entry name" value="Cadherin-like_sf"/>
</dbReference>
<dbReference type="Gene3D" id="2.60.120.260">
    <property type="entry name" value="Galactose-binding domain-like"/>
    <property type="match status" value="1"/>
</dbReference>
<evidence type="ECO:0000256" key="4">
    <source>
        <dbReference type="PIRSR" id="PIRSR625705-1"/>
    </source>
</evidence>
<keyword evidence="6" id="KW-0472">Membrane</keyword>
<dbReference type="Gene3D" id="3.30.379.10">
    <property type="entry name" value="Chitobiase/beta-hexosaminidase domain 2-like"/>
    <property type="match status" value="1"/>
</dbReference>
<keyword evidence="2" id="KW-0378">Hydrolase</keyword>
<dbReference type="SUPFAM" id="SSF49785">
    <property type="entry name" value="Galactose-binding domain-like"/>
    <property type="match status" value="1"/>
</dbReference>
<evidence type="ECO:0000256" key="5">
    <source>
        <dbReference type="SAM" id="MobiDB-lite"/>
    </source>
</evidence>
<feature type="compositionally biased region" description="Polar residues" evidence="5">
    <location>
        <begin position="1169"/>
        <end position="1178"/>
    </location>
</feature>
<dbReference type="AlphaFoldDB" id="A0AAJ1EYG4"/>
<feature type="active site" description="Proton donor" evidence="4">
    <location>
        <position position="338"/>
    </location>
</feature>
<dbReference type="PANTHER" id="PTHR43678">
    <property type="entry name" value="PUTATIVE (AFU_ORTHOLOGUE AFUA_2G00640)-RELATED"/>
    <property type="match status" value="1"/>
</dbReference>
<dbReference type="CDD" id="cd23386">
    <property type="entry name" value="beta-trefoil_Ricin_LNBase"/>
    <property type="match status" value="1"/>
</dbReference>
<feature type="compositionally biased region" description="Basic and acidic residues" evidence="5">
    <location>
        <begin position="1127"/>
        <end position="1139"/>
    </location>
</feature>
<dbReference type="Gene3D" id="2.80.10.50">
    <property type="match status" value="1"/>
</dbReference>
<dbReference type="CDD" id="cd06564">
    <property type="entry name" value="GH20_DspB_LnbB-like"/>
    <property type="match status" value="1"/>
</dbReference>
<keyword evidence="3" id="KW-0326">Glycosidase</keyword>
<accession>A0AAJ1EYG4</accession>
<dbReference type="GO" id="GO:0005975">
    <property type="term" value="P:carbohydrate metabolic process"/>
    <property type="evidence" value="ECO:0007669"/>
    <property type="project" value="InterPro"/>
</dbReference>
<dbReference type="GO" id="GO:0016020">
    <property type="term" value="C:membrane"/>
    <property type="evidence" value="ECO:0007669"/>
    <property type="project" value="InterPro"/>
</dbReference>
<dbReference type="RefSeq" id="WP_238128374.1">
    <property type="nucleotide sequence ID" value="NZ_JAGZVZ010000013.1"/>
</dbReference>
<dbReference type="InterPro" id="IPR000421">
    <property type="entry name" value="FA58C"/>
</dbReference>
<dbReference type="EMBL" id="JAKNHJ010000018">
    <property type="protein sequence ID" value="MCG4618535.1"/>
    <property type="molecule type" value="Genomic_DNA"/>
</dbReference>
<dbReference type="InterPro" id="IPR052764">
    <property type="entry name" value="GH20_Enzymes"/>
</dbReference>
<feature type="transmembrane region" description="Helical" evidence="6">
    <location>
        <begin position="1188"/>
        <end position="1206"/>
    </location>
</feature>
<dbReference type="Gene3D" id="2.60.40.10">
    <property type="entry name" value="Immunoglobulins"/>
    <property type="match status" value="1"/>
</dbReference>
<dbReference type="GO" id="GO:0005509">
    <property type="term" value="F:calcium ion binding"/>
    <property type="evidence" value="ECO:0007669"/>
    <property type="project" value="InterPro"/>
</dbReference>
<dbReference type="SUPFAM" id="SSF49313">
    <property type="entry name" value="Cadherin-like"/>
    <property type="match status" value="1"/>
</dbReference>
<keyword evidence="6" id="KW-1133">Transmembrane helix</keyword>
<dbReference type="PRINTS" id="PR00738">
    <property type="entry name" value="GLHYDRLASE20"/>
</dbReference>
<dbReference type="Pfam" id="PF05345">
    <property type="entry name" value="He_PIG"/>
    <property type="match status" value="1"/>
</dbReference>
<evidence type="ECO:0000313" key="8">
    <source>
        <dbReference type="EMBL" id="MCG4618535.1"/>
    </source>
</evidence>
<gene>
    <name evidence="8" type="ORF">L0M99_08550</name>
</gene>
<dbReference type="PANTHER" id="PTHR43678:SF1">
    <property type="entry name" value="BETA-N-ACETYLHEXOSAMINIDASE"/>
    <property type="match status" value="1"/>
</dbReference>
<evidence type="ECO:0000256" key="2">
    <source>
        <dbReference type="ARBA" id="ARBA00022801"/>
    </source>
</evidence>
<feature type="compositionally biased region" description="Gly residues" evidence="5">
    <location>
        <begin position="1154"/>
        <end position="1168"/>
    </location>
</feature>
<dbReference type="SUPFAM" id="SSF55545">
    <property type="entry name" value="beta-N-acetylhexosaminidase-like domain"/>
    <property type="match status" value="1"/>
</dbReference>
<reference evidence="8" key="1">
    <citation type="submission" date="2022-01" db="EMBL/GenBank/DDBJ databases">
        <title>Collection of gut derived symbiotic bacterial strains cultured from healthy donors.</title>
        <authorList>
            <person name="Lin H."/>
            <person name="Kohout C."/>
            <person name="Waligurski E."/>
            <person name="Pamer E.G."/>
        </authorList>
    </citation>
    <scope>NUCLEOTIDE SEQUENCE</scope>
    <source>
        <strain evidence="8">DFI.7.46</strain>
    </source>
</reference>
<protein>
    <submittedName>
        <fullName evidence="8">Family 20 glycosylhydrolase</fullName>
    </submittedName>
</protein>
<organism evidence="8 9">
    <name type="scientific">Varibaculum cambriense</name>
    <dbReference type="NCBI Taxonomy" id="184870"/>
    <lineage>
        <taxon>Bacteria</taxon>
        <taxon>Bacillati</taxon>
        <taxon>Actinomycetota</taxon>
        <taxon>Actinomycetes</taxon>
        <taxon>Actinomycetales</taxon>
        <taxon>Actinomycetaceae</taxon>
        <taxon>Varibaculum</taxon>
    </lineage>
</organism>
<feature type="domain" description="F5/8 type C" evidence="7">
    <location>
        <begin position="818"/>
        <end position="990"/>
    </location>
</feature>
<evidence type="ECO:0000256" key="6">
    <source>
        <dbReference type="SAM" id="Phobius"/>
    </source>
</evidence>
<dbReference type="InterPro" id="IPR029018">
    <property type="entry name" value="Hex-like_dom2"/>
</dbReference>
<dbReference type="InterPro" id="IPR015882">
    <property type="entry name" value="HEX_bac_N"/>
</dbReference>